<gene>
    <name evidence="1" type="ORF">TTHERM_000629909</name>
</gene>
<proteinExistence type="predicted"/>
<organism evidence="1 2">
    <name type="scientific">Tetrahymena thermophila (strain SB210)</name>
    <dbReference type="NCBI Taxonomy" id="312017"/>
    <lineage>
        <taxon>Eukaryota</taxon>
        <taxon>Sar</taxon>
        <taxon>Alveolata</taxon>
        <taxon>Ciliophora</taxon>
        <taxon>Intramacronucleata</taxon>
        <taxon>Oligohymenophorea</taxon>
        <taxon>Hymenostomatida</taxon>
        <taxon>Tetrahymenina</taxon>
        <taxon>Tetrahymenidae</taxon>
        <taxon>Tetrahymena</taxon>
    </lineage>
</organism>
<dbReference type="AlphaFoldDB" id="W7XF06"/>
<keyword evidence="2" id="KW-1185">Reference proteome</keyword>
<evidence type="ECO:0000313" key="2">
    <source>
        <dbReference type="Proteomes" id="UP000009168"/>
    </source>
</evidence>
<dbReference type="InParanoid" id="W7XF06"/>
<reference evidence="2" key="1">
    <citation type="journal article" date="2006" name="PLoS Biol.">
        <title>Macronuclear genome sequence of the ciliate Tetrahymena thermophila, a model eukaryote.</title>
        <authorList>
            <person name="Eisen J.A."/>
            <person name="Coyne R.S."/>
            <person name="Wu M."/>
            <person name="Wu D."/>
            <person name="Thiagarajan M."/>
            <person name="Wortman J.R."/>
            <person name="Badger J.H."/>
            <person name="Ren Q."/>
            <person name="Amedeo P."/>
            <person name="Jones K.M."/>
            <person name="Tallon L.J."/>
            <person name="Delcher A.L."/>
            <person name="Salzberg S.L."/>
            <person name="Silva J.C."/>
            <person name="Haas B.J."/>
            <person name="Majoros W.H."/>
            <person name="Farzad M."/>
            <person name="Carlton J.M."/>
            <person name="Smith R.K. Jr."/>
            <person name="Garg J."/>
            <person name="Pearlman R.E."/>
            <person name="Karrer K.M."/>
            <person name="Sun L."/>
            <person name="Manning G."/>
            <person name="Elde N.C."/>
            <person name="Turkewitz A.P."/>
            <person name="Asai D.J."/>
            <person name="Wilkes D.E."/>
            <person name="Wang Y."/>
            <person name="Cai H."/>
            <person name="Collins K."/>
            <person name="Stewart B.A."/>
            <person name="Lee S.R."/>
            <person name="Wilamowska K."/>
            <person name="Weinberg Z."/>
            <person name="Ruzzo W.L."/>
            <person name="Wloga D."/>
            <person name="Gaertig J."/>
            <person name="Frankel J."/>
            <person name="Tsao C.-C."/>
            <person name="Gorovsky M.A."/>
            <person name="Keeling P.J."/>
            <person name="Waller R.F."/>
            <person name="Patron N.J."/>
            <person name="Cherry J.M."/>
            <person name="Stover N.A."/>
            <person name="Krieger C.J."/>
            <person name="del Toro C."/>
            <person name="Ryder H.F."/>
            <person name="Williamson S.C."/>
            <person name="Barbeau R.A."/>
            <person name="Hamilton E.P."/>
            <person name="Orias E."/>
        </authorList>
    </citation>
    <scope>NUCLEOTIDE SEQUENCE [LARGE SCALE GENOMIC DNA]</scope>
    <source>
        <strain evidence="2">SB210</strain>
    </source>
</reference>
<dbReference type="GeneID" id="24439909"/>
<dbReference type="RefSeq" id="XP_012654859.1">
    <property type="nucleotide sequence ID" value="XM_012799405.1"/>
</dbReference>
<evidence type="ECO:0000313" key="1">
    <source>
        <dbReference type="EMBL" id="EWS72576.1"/>
    </source>
</evidence>
<name>W7XF06_TETTS</name>
<sequence>MQLQFQRCRSQYLQTKPQELPLNQKYFSYQIQEYTSRLALNHHLVNKHKTKLFIRHHKNLDHLIFDELLQGNLQNSSQSERHLLIIIVVNSAKEKLKQKQSDQKTLCFTKIHQSIDKERNELSIECNKTELISFEIVLI</sequence>
<dbReference type="EMBL" id="GG662532">
    <property type="protein sequence ID" value="EWS72576.1"/>
    <property type="molecule type" value="Genomic_DNA"/>
</dbReference>
<dbReference type="KEGG" id="tet:TTHERM_000629909"/>
<accession>W7XF06</accession>
<protein>
    <submittedName>
        <fullName evidence="1">Uncharacterized protein</fullName>
    </submittedName>
</protein>
<dbReference type="Proteomes" id="UP000009168">
    <property type="component" value="Unassembled WGS sequence"/>
</dbReference>